<dbReference type="Proteomes" id="UP001186974">
    <property type="component" value="Unassembled WGS sequence"/>
</dbReference>
<keyword evidence="2" id="KW-1185">Reference proteome</keyword>
<comment type="caution">
    <text evidence="1">The sequence shown here is derived from an EMBL/GenBank/DDBJ whole genome shotgun (WGS) entry which is preliminary data.</text>
</comment>
<name>A0ACC3D4E8_9PEZI</name>
<organism evidence="1 2">
    <name type="scientific">Coniosporium uncinatum</name>
    <dbReference type="NCBI Taxonomy" id="93489"/>
    <lineage>
        <taxon>Eukaryota</taxon>
        <taxon>Fungi</taxon>
        <taxon>Dikarya</taxon>
        <taxon>Ascomycota</taxon>
        <taxon>Pezizomycotina</taxon>
        <taxon>Dothideomycetes</taxon>
        <taxon>Dothideomycetes incertae sedis</taxon>
        <taxon>Coniosporium</taxon>
    </lineage>
</organism>
<reference evidence="1" key="1">
    <citation type="submission" date="2024-09" db="EMBL/GenBank/DDBJ databases">
        <title>Black Yeasts Isolated from many extreme environments.</title>
        <authorList>
            <person name="Coleine C."/>
            <person name="Stajich J.E."/>
            <person name="Selbmann L."/>
        </authorList>
    </citation>
    <scope>NUCLEOTIDE SEQUENCE</scope>
    <source>
        <strain evidence="1">CCFEE 5737</strain>
    </source>
</reference>
<proteinExistence type="predicted"/>
<gene>
    <name evidence="1" type="ORF">LTS18_005611</name>
</gene>
<dbReference type="EMBL" id="JAWDJW010007674">
    <property type="protein sequence ID" value="KAK3061709.1"/>
    <property type="molecule type" value="Genomic_DNA"/>
</dbReference>
<accession>A0ACC3D4E8</accession>
<sequence length="116" mass="13139">MLKCARETETSAQFCFSIDGLDEHDDDIRIIDLIKKLNEPTNIKLCVSSWSRTAFDTTFGNTGYVLRMQEANEPDMLNYALSELARTDSSNVDCEPVYQQLAGDIAKHSNGVWLWT</sequence>
<evidence type="ECO:0000313" key="1">
    <source>
        <dbReference type="EMBL" id="KAK3061709.1"/>
    </source>
</evidence>
<evidence type="ECO:0000313" key="2">
    <source>
        <dbReference type="Proteomes" id="UP001186974"/>
    </source>
</evidence>
<protein>
    <submittedName>
        <fullName evidence="1">Uncharacterized protein</fullName>
    </submittedName>
</protein>